<dbReference type="CDD" id="cd08070">
    <property type="entry name" value="MPN_like"/>
    <property type="match status" value="1"/>
</dbReference>
<dbReference type="Gene3D" id="3.40.140.10">
    <property type="entry name" value="Cytidine Deaminase, domain 2"/>
    <property type="match status" value="1"/>
</dbReference>
<dbReference type="PANTHER" id="PTHR34858">
    <property type="entry name" value="CYSO-CYSTEINE PEPTIDASE"/>
    <property type="match status" value="1"/>
</dbReference>
<dbReference type="SUPFAM" id="SSF102712">
    <property type="entry name" value="JAB1/MPN domain"/>
    <property type="match status" value="1"/>
</dbReference>
<dbReference type="PROSITE" id="PS50249">
    <property type="entry name" value="MPN"/>
    <property type="match status" value="1"/>
</dbReference>
<protein>
    <submittedName>
        <fullName evidence="7">M67 family peptidase</fullName>
    </submittedName>
</protein>
<dbReference type="SMART" id="SM00232">
    <property type="entry name" value="JAB_MPN"/>
    <property type="match status" value="1"/>
</dbReference>
<dbReference type="InterPro" id="IPR028090">
    <property type="entry name" value="JAB_dom_prok"/>
</dbReference>
<dbReference type="Pfam" id="PF14464">
    <property type="entry name" value="Prok-JAB"/>
    <property type="match status" value="1"/>
</dbReference>
<comment type="caution">
    <text evidence="7">The sequence shown here is derived from an EMBL/GenBank/DDBJ whole genome shotgun (WGS) entry which is preliminary data.</text>
</comment>
<sequence length="148" mass="16519">MSPTSPDSSSPAGDPLEIPGPILLEMIQHCRREAPIEACGLLGGRPPRVSAIYPLRNAAASETRYDADPGELIAAVRDMRERGTRILGIYHSHPKWPAVPSATDLRENYYEDVPRIIVSLRAPEAEVRVWRLEPDRFEELPWRVVADG</sequence>
<evidence type="ECO:0000256" key="4">
    <source>
        <dbReference type="ARBA" id="ARBA00022833"/>
    </source>
</evidence>
<evidence type="ECO:0000256" key="1">
    <source>
        <dbReference type="ARBA" id="ARBA00022670"/>
    </source>
</evidence>
<gene>
    <name evidence="7" type="ORF">TsocGM_22810</name>
</gene>
<evidence type="ECO:0000259" key="6">
    <source>
        <dbReference type="PROSITE" id="PS50249"/>
    </source>
</evidence>
<dbReference type="InterPro" id="IPR000555">
    <property type="entry name" value="JAMM/MPN+_dom"/>
</dbReference>
<dbReference type="AlphaFoldDB" id="A0A432MDQ9"/>
<keyword evidence="8" id="KW-1185">Reference proteome</keyword>
<evidence type="ECO:0000256" key="5">
    <source>
        <dbReference type="ARBA" id="ARBA00023049"/>
    </source>
</evidence>
<dbReference type="InterPro" id="IPR037518">
    <property type="entry name" value="MPN"/>
</dbReference>
<dbReference type="InterPro" id="IPR051929">
    <property type="entry name" value="VirAsm_ModProt"/>
</dbReference>
<reference evidence="7 8" key="2">
    <citation type="submission" date="2019-01" db="EMBL/GenBank/DDBJ databases">
        <title>Tautonia sociabilis, a novel thermotolerant planctomycete of Isosphaeraceae family, isolated from a 4000 m deep subterranean habitat.</title>
        <authorList>
            <person name="Kovaleva O.L."/>
            <person name="Elcheninov A.G."/>
            <person name="Van Heerden E."/>
            <person name="Toshchakov S.V."/>
            <person name="Novikov A."/>
            <person name="Bonch-Osmolovskaya E.A."/>
            <person name="Kublanov I.V."/>
        </authorList>
    </citation>
    <scope>NUCLEOTIDE SEQUENCE [LARGE SCALE GENOMIC DNA]</scope>
    <source>
        <strain evidence="7 8">GM2012</strain>
    </source>
</reference>
<dbReference type="GO" id="GO:0008235">
    <property type="term" value="F:metalloexopeptidase activity"/>
    <property type="evidence" value="ECO:0007669"/>
    <property type="project" value="TreeGrafter"/>
</dbReference>
<feature type="domain" description="MPN" evidence="6">
    <location>
        <begin position="16"/>
        <end position="143"/>
    </location>
</feature>
<evidence type="ECO:0000256" key="2">
    <source>
        <dbReference type="ARBA" id="ARBA00022723"/>
    </source>
</evidence>
<dbReference type="FunFam" id="3.40.140.10:FF:000085">
    <property type="entry name" value="Mov34/MPN/PAD-1 family protein"/>
    <property type="match status" value="1"/>
</dbReference>
<dbReference type="GO" id="GO:0008270">
    <property type="term" value="F:zinc ion binding"/>
    <property type="evidence" value="ECO:0007669"/>
    <property type="project" value="TreeGrafter"/>
</dbReference>
<dbReference type="Proteomes" id="UP000280296">
    <property type="component" value="Unassembled WGS sequence"/>
</dbReference>
<keyword evidence="5" id="KW-0482">Metalloprotease</keyword>
<dbReference type="PANTHER" id="PTHR34858:SF1">
    <property type="entry name" value="CYSO-CYSTEINE PEPTIDASE"/>
    <property type="match status" value="1"/>
</dbReference>
<keyword evidence="4" id="KW-0862">Zinc</keyword>
<organism evidence="7 8">
    <name type="scientific">Tautonia sociabilis</name>
    <dbReference type="NCBI Taxonomy" id="2080755"/>
    <lineage>
        <taxon>Bacteria</taxon>
        <taxon>Pseudomonadati</taxon>
        <taxon>Planctomycetota</taxon>
        <taxon>Planctomycetia</taxon>
        <taxon>Isosphaerales</taxon>
        <taxon>Isosphaeraceae</taxon>
        <taxon>Tautonia</taxon>
    </lineage>
</organism>
<evidence type="ECO:0000313" key="7">
    <source>
        <dbReference type="EMBL" id="RUL83075.1"/>
    </source>
</evidence>
<accession>A0A432MDQ9</accession>
<dbReference type="RefSeq" id="WP_126727768.1">
    <property type="nucleotide sequence ID" value="NZ_RYZH01000065.1"/>
</dbReference>
<evidence type="ECO:0000256" key="3">
    <source>
        <dbReference type="ARBA" id="ARBA00022801"/>
    </source>
</evidence>
<name>A0A432MDQ9_9BACT</name>
<dbReference type="OrthoDB" id="9802958at2"/>
<keyword evidence="3" id="KW-0378">Hydrolase</keyword>
<dbReference type="GO" id="GO:0006508">
    <property type="term" value="P:proteolysis"/>
    <property type="evidence" value="ECO:0007669"/>
    <property type="project" value="UniProtKB-KW"/>
</dbReference>
<proteinExistence type="predicted"/>
<evidence type="ECO:0000313" key="8">
    <source>
        <dbReference type="Proteomes" id="UP000280296"/>
    </source>
</evidence>
<keyword evidence="2" id="KW-0479">Metal-binding</keyword>
<dbReference type="EMBL" id="RYZH01000065">
    <property type="protein sequence ID" value="RUL83075.1"/>
    <property type="molecule type" value="Genomic_DNA"/>
</dbReference>
<keyword evidence="1" id="KW-0645">Protease</keyword>
<reference evidence="7 8" key="1">
    <citation type="submission" date="2018-12" db="EMBL/GenBank/DDBJ databases">
        <authorList>
            <person name="Toschakov S.V."/>
        </authorList>
    </citation>
    <scope>NUCLEOTIDE SEQUENCE [LARGE SCALE GENOMIC DNA]</scope>
    <source>
        <strain evidence="7 8">GM2012</strain>
    </source>
</reference>